<evidence type="ECO:0000259" key="7">
    <source>
        <dbReference type="Pfam" id="PF11710"/>
    </source>
</evidence>
<proteinExistence type="predicted"/>
<organism evidence="8 9">
    <name type="scientific">Tuber borchii</name>
    <name type="common">White truffle</name>
    <dbReference type="NCBI Taxonomy" id="42251"/>
    <lineage>
        <taxon>Eukaryota</taxon>
        <taxon>Fungi</taxon>
        <taxon>Dikarya</taxon>
        <taxon>Ascomycota</taxon>
        <taxon>Pezizomycotina</taxon>
        <taxon>Pezizomycetes</taxon>
        <taxon>Pezizales</taxon>
        <taxon>Tuberaceae</taxon>
        <taxon>Tuber</taxon>
    </lineage>
</organism>
<keyword evidence="8" id="KW-0675">Receptor</keyword>
<comment type="subcellular location">
    <subcellularLocation>
        <location evidence="1">Membrane</location>
        <topology evidence="1">Multi-pass membrane protein</topology>
    </subcellularLocation>
</comment>
<dbReference type="GO" id="GO:0007189">
    <property type="term" value="P:adenylate cyclase-activating G protein-coupled receptor signaling pathway"/>
    <property type="evidence" value="ECO:0007669"/>
    <property type="project" value="TreeGrafter"/>
</dbReference>
<dbReference type="PRINTS" id="PR02001">
    <property type="entry name" value="GCR1CAMPR"/>
</dbReference>
<feature type="transmembrane region" description="Helical" evidence="6">
    <location>
        <begin position="12"/>
        <end position="32"/>
    </location>
</feature>
<feature type="transmembrane region" description="Helical" evidence="6">
    <location>
        <begin position="167"/>
        <end position="186"/>
    </location>
</feature>
<dbReference type="InterPro" id="IPR023041">
    <property type="entry name" value="Glucose_rcpt_Git3-like_N"/>
</dbReference>
<evidence type="ECO:0000313" key="8">
    <source>
        <dbReference type="EMBL" id="PUU74047.1"/>
    </source>
</evidence>
<protein>
    <submittedName>
        <fullName evidence="8">G protein-coupled glucose receptor regulating Gpa2-domain-containing protein</fullName>
    </submittedName>
</protein>
<sequence length="328" mass="36777">MRLAICVTTLIGSLLSALGSGFICLCYLLLPLKPHFRHRLIQSLAIADFLNATSNAASGIYILARDRELPEGIACRMNGLVTQITVQATDLSILAIAIVTVWVVTNPGTFGAWSTRKAVLAVCFIWVLPFITGFTALGKDWYHPVSGNWCWIQKKPVYLRYALTHGWRFFVIISVIVMYTYLHFFLRSHYKELRDAAGDLHADAGALTVDLSNSHSADEKYENDENDKRKTHTQKPSHRDPDYGGEVKKVFLMRAYPFFYVILLIPGIANRMVEASGRSSKVTQLLQASTQFVGLANAITYGWNEKILGELRERFGRRPKPSPGSHIV</sequence>
<dbReference type="Pfam" id="PF11710">
    <property type="entry name" value="Git3"/>
    <property type="match status" value="1"/>
</dbReference>
<dbReference type="GO" id="GO:0005886">
    <property type="term" value="C:plasma membrane"/>
    <property type="evidence" value="ECO:0007669"/>
    <property type="project" value="TreeGrafter"/>
</dbReference>
<feature type="transmembrane region" description="Helical" evidence="6">
    <location>
        <begin position="255"/>
        <end position="273"/>
    </location>
</feature>
<keyword evidence="3 6" id="KW-1133">Transmembrane helix</keyword>
<dbReference type="STRING" id="42251.A0A2T6ZEW8"/>
<keyword evidence="4 6" id="KW-0472">Membrane</keyword>
<evidence type="ECO:0000256" key="1">
    <source>
        <dbReference type="ARBA" id="ARBA00004141"/>
    </source>
</evidence>
<evidence type="ECO:0000256" key="2">
    <source>
        <dbReference type="ARBA" id="ARBA00022692"/>
    </source>
</evidence>
<evidence type="ECO:0000256" key="6">
    <source>
        <dbReference type="SAM" id="Phobius"/>
    </source>
</evidence>
<dbReference type="GO" id="GO:0004930">
    <property type="term" value="F:G protein-coupled receptor activity"/>
    <property type="evidence" value="ECO:0007669"/>
    <property type="project" value="TreeGrafter"/>
</dbReference>
<feature type="domain" description="Glucose receptor Git3-like N-terminal" evidence="7">
    <location>
        <begin position="10"/>
        <end position="192"/>
    </location>
</feature>
<gene>
    <name evidence="8" type="ORF">B9Z19DRAFT_1056857</name>
</gene>
<reference evidence="8 9" key="1">
    <citation type="submission" date="2017-04" db="EMBL/GenBank/DDBJ databases">
        <title>Draft genome sequence of Tuber borchii Vittad., a whitish edible truffle.</title>
        <authorList>
            <consortium name="DOE Joint Genome Institute"/>
            <person name="Murat C."/>
            <person name="Kuo A."/>
            <person name="Barry K.W."/>
            <person name="Clum A."/>
            <person name="Dockter R.B."/>
            <person name="Fauchery L."/>
            <person name="Iotti M."/>
            <person name="Kohler A."/>
            <person name="Labutti K."/>
            <person name="Lindquist E.A."/>
            <person name="Lipzen A."/>
            <person name="Ohm R.A."/>
            <person name="Wang M."/>
            <person name="Grigoriev I.V."/>
            <person name="Zambonelli A."/>
            <person name="Martin F.M."/>
        </authorList>
    </citation>
    <scope>NUCLEOTIDE SEQUENCE [LARGE SCALE GENOMIC DNA]</scope>
    <source>
        <strain evidence="8 9">Tbo3840</strain>
    </source>
</reference>
<evidence type="ECO:0000256" key="3">
    <source>
        <dbReference type="ARBA" id="ARBA00022989"/>
    </source>
</evidence>
<comment type="caution">
    <text evidence="8">The sequence shown here is derived from an EMBL/GenBank/DDBJ whole genome shotgun (WGS) entry which is preliminary data.</text>
</comment>
<dbReference type="PANTHER" id="PTHR23112">
    <property type="entry name" value="G PROTEIN-COUPLED RECEPTOR 157-RELATED"/>
    <property type="match status" value="1"/>
</dbReference>
<dbReference type="PANTHER" id="PTHR23112:SF37">
    <property type="entry name" value="G PROTEIN-COUPLED RECEPTOR GPR1"/>
    <property type="match status" value="1"/>
</dbReference>
<evidence type="ECO:0000256" key="4">
    <source>
        <dbReference type="ARBA" id="ARBA00023136"/>
    </source>
</evidence>
<keyword evidence="9" id="KW-1185">Reference proteome</keyword>
<keyword evidence="2 6" id="KW-0812">Transmembrane</keyword>
<feature type="region of interest" description="Disordered" evidence="5">
    <location>
        <begin position="214"/>
        <end position="242"/>
    </location>
</feature>
<dbReference type="EMBL" id="NESQ01000326">
    <property type="protein sequence ID" value="PUU74047.1"/>
    <property type="molecule type" value="Genomic_DNA"/>
</dbReference>
<accession>A0A2T6ZEW8</accession>
<feature type="transmembrane region" description="Helical" evidence="6">
    <location>
        <begin position="117"/>
        <end position="137"/>
    </location>
</feature>
<dbReference type="Gene3D" id="1.20.1070.10">
    <property type="entry name" value="Rhodopsin 7-helix transmembrane proteins"/>
    <property type="match status" value="1"/>
</dbReference>
<dbReference type="SUPFAM" id="SSF81321">
    <property type="entry name" value="Family A G protein-coupled receptor-like"/>
    <property type="match status" value="1"/>
</dbReference>
<name>A0A2T6ZEW8_TUBBO</name>
<dbReference type="Proteomes" id="UP000244722">
    <property type="component" value="Unassembled WGS sequence"/>
</dbReference>
<dbReference type="InterPro" id="IPR022343">
    <property type="entry name" value="GCR1-cAMP_receptor"/>
</dbReference>
<dbReference type="OrthoDB" id="100006at2759"/>
<dbReference type="AlphaFoldDB" id="A0A2T6ZEW8"/>
<feature type="transmembrane region" description="Helical" evidence="6">
    <location>
        <begin position="84"/>
        <end position="105"/>
    </location>
</feature>
<evidence type="ECO:0000256" key="5">
    <source>
        <dbReference type="SAM" id="MobiDB-lite"/>
    </source>
</evidence>
<evidence type="ECO:0000313" key="9">
    <source>
        <dbReference type="Proteomes" id="UP000244722"/>
    </source>
</evidence>